<dbReference type="GO" id="GO:0043916">
    <property type="term" value="F:DNA-7-methylguanine glycosylase activity"/>
    <property type="evidence" value="ECO:0007669"/>
    <property type="project" value="TreeGrafter"/>
</dbReference>
<keyword evidence="3" id="KW-0227">DNA damage</keyword>
<dbReference type="GO" id="GO:0006285">
    <property type="term" value="P:base-excision repair, AP site formation"/>
    <property type="evidence" value="ECO:0007669"/>
    <property type="project" value="TreeGrafter"/>
</dbReference>
<dbReference type="PANTHER" id="PTHR43003:SF5">
    <property type="entry name" value="DNA-3-METHYLADENINE GLYCOSYLASE"/>
    <property type="match status" value="1"/>
</dbReference>
<sequence length="308" mass="34749">MKQAASRFTLSPPAPFRLDLTVWVLRRQAHNQIDAWDGEIYRRAWQYAGNRLEVRLWQSQAGRTPLLEGEVQGNCVDASSVAWVSRQLSWMLGLDQDLRPFYAMAASDLRLAALADRFQGFRPPRFSSLFEALSNAIACQQLSLHVGILLLNRMARLCGNDPEVTDLLVPFPNPAALLQQEAASLRSLGFSIQKAKFLLGIAESAAAGQLARENWQDLSNSEAAQRLHQLRGIGRWSTEYVLLRGLGRLDVFPGDDVGARKALYQWLEEKSAPDYMQVAKRLQPWQPYAGMLYFLLLLNRLEKEGHIS</sequence>
<evidence type="ECO:0000313" key="6">
    <source>
        <dbReference type="EMBL" id="OCX76568.1"/>
    </source>
</evidence>
<dbReference type="Pfam" id="PF00730">
    <property type="entry name" value="HhH-GPD"/>
    <property type="match status" value="1"/>
</dbReference>
<evidence type="ECO:0000259" key="5">
    <source>
        <dbReference type="SMART" id="SM00478"/>
    </source>
</evidence>
<dbReference type="SMART" id="SM00478">
    <property type="entry name" value="ENDO3c"/>
    <property type="match status" value="1"/>
</dbReference>
<dbReference type="InterPro" id="IPR003265">
    <property type="entry name" value="HhH-GPD_domain"/>
</dbReference>
<dbReference type="SUPFAM" id="SSF48150">
    <property type="entry name" value="DNA-glycosylase"/>
    <property type="match status" value="1"/>
</dbReference>
<evidence type="ECO:0000313" key="7">
    <source>
        <dbReference type="Proteomes" id="UP000095008"/>
    </source>
</evidence>
<comment type="catalytic activity">
    <reaction evidence="1">
        <text>Hydrolysis of alkylated DNA, releasing 3-methyladenine, 3-methylguanine, 7-methylguanine and 7-methyladenine.</text>
        <dbReference type="EC" id="3.2.2.21"/>
    </reaction>
</comment>
<dbReference type="InterPro" id="IPR023170">
    <property type="entry name" value="HhH_base_excis_C"/>
</dbReference>
<dbReference type="Gene3D" id="1.10.1670.10">
    <property type="entry name" value="Helix-hairpin-Helix base-excision DNA repair enzymes (C-terminal)"/>
    <property type="match status" value="1"/>
</dbReference>
<dbReference type="AlphaFoldDB" id="A0A1C2IKT6"/>
<dbReference type="OrthoDB" id="9811249at2"/>
<dbReference type="InterPro" id="IPR037046">
    <property type="entry name" value="AlkA_N_sf"/>
</dbReference>
<evidence type="ECO:0000256" key="1">
    <source>
        <dbReference type="ARBA" id="ARBA00000086"/>
    </source>
</evidence>
<dbReference type="GO" id="GO:0006307">
    <property type="term" value="P:DNA alkylation repair"/>
    <property type="evidence" value="ECO:0007669"/>
    <property type="project" value="TreeGrafter"/>
</dbReference>
<dbReference type="CDD" id="cd00056">
    <property type="entry name" value="ENDO3c"/>
    <property type="match status" value="1"/>
</dbReference>
<dbReference type="GO" id="GO:0032993">
    <property type="term" value="C:protein-DNA complex"/>
    <property type="evidence" value="ECO:0007669"/>
    <property type="project" value="TreeGrafter"/>
</dbReference>
<keyword evidence="4" id="KW-0234">DNA repair</keyword>
<organism evidence="6 7">
    <name type="scientific">Acidithiobacillus thiooxidans</name>
    <name type="common">Thiobacillus thiooxidans</name>
    <dbReference type="NCBI Taxonomy" id="930"/>
    <lineage>
        <taxon>Bacteria</taxon>
        <taxon>Pseudomonadati</taxon>
        <taxon>Pseudomonadota</taxon>
        <taxon>Acidithiobacillia</taxon>
        <taxon>Acidithiobacillales</taxon>
        <taxon>Acidithiobacillaceae</taxon>
        <taxon>Acidithiobacillus</taxon>
    </lineage>
</organism>
<dbReference type="GO" id="GO:0008725">
    <property type="term" value="F:DNA-3-methyladenine glycosylase activity"/>
    <property type="evidence" value="ECO:0007669"/>
    <property type="project" value="TreeGrafter"/>
</dbReference>
<dbReference type="InterPro" id="IPR051912">
    <property type="entry name" value="Alkylbase_DNA_Glycosylase/TA"/>
</dbReference>
<reference evidence="6" key="1">
    <citation type="journal article" date="2016" name="Int. J. Mol. Sci.">
        <title>Comparative genomics of the extreme acidophile Acidithiobacillus thiooxidans reveals intraspecific divergence and niche adaptation.</title>
        <authorList>
            <person name="Zhang X."/>
            <person name="Feng X."/>
            <person name="Tao J."/>
            <person name="Ma L."/>
            <person name="Xiao Y."/>
            <person name="Liang Y."/>
            <person name="Liu X."/>
            <person name="Yin H."/>
        </authorList>
    </citation>
    <scope>NUCLEOTIDE SEQUENCE [LARGE SCALE GENOMIC DNA]</scope>
    <source>
        <strain evidence="6">DXS-W</strain>
    </source>
</reference>
<dbReference type="PANTHER" id="PTHR43003">
    <property type="entry name" value="DNA-3-METHYLADENINE GLYCOSYLASE"/>
    <property type="match status" value="1"/>
</dbReference>
<dbReference type="EC" id="3.2.2.21" evidence="2"/>
<evidence type="ECO:0000256" key="4">
    <source>
        <dbReference type="ARBA" id="ARBA00023204"/>
    </source>
</evidence>
<name>A0A1C2IKT6_ACITH</name>
<comment type="caution">
    <text evidence="6">The sequence shown here is derived from an EMBL/GenBank/DDBJ whole genome shotgun (WGS) entry which is preliminary data.</text>
</comment>
<dbReference type="GO" id="GO:0032131">
    <property type="term" value="F:alkylated DNA binding"/>
    <property type="evidence" value="ECO:0007669"/>
    <property type="project" value="TreeGrafter"/>
</dbReference>
<dbReference type="RefSeq" id="WP_065980191.1">
    <property type="nucleotide sequence ID" value="NZ_LWRY01000001.1"/>
</dbReference>
<dbReference type="InterPro" id="IPR011257">
    <property type="entry name" value="DNA_glycosylase"/>
</dbReference>
<evidence type="ECO:0000256" key="2">
    <source>
        <dbReference type="ARBA" id="ARBA00012000"/>
    </source>
</evidence>
<dbReference type="EMBL" id="LWRY01000001">
    <property type="protein sequence ID" value="OCX76568.1"/>
    <property type="molecule type" value="Genomic_DNA"/>
</dbReference>
<feature type="domain" description="HhH-GPD" evidence="5">
    <location>
        <begin position="138"/>
        <end position="297"/>
    </location>
</feature>
<dbReference type="Gene3D" id="3.30.310.20">
    <property type="entry name" value="DNA-3-methyladenine glycosylase AlkA, N-terminal domain"/>
    <property type="match status" value="1"/>
</dbReference>
<proteinExistence type="predicted"/>
<accession>A0A1C2IKT6</accession>
<gene>
    <name evidence="6" type="ORF">A6M23_00115</name>
</gene>
<keyword evidence="7" id="KW-1185">Reference proteome</keyword>
<protein>
    <recommendedName>
        <fullName evidence="2">DNA-3-methyladenine glycosylase II</fullName>
        <ecNumber evidence="2">3.2.2.21</ecNumber>
    </recommendedName>
</protein>
<dbReference type="Gene3D" id="1.10.340.30">
    <property type="entry name" value="Hypothetical protein, domain 2"/>
    <property type="match status" value="1"/>
</dbReference>
<dbReference type="Proteomes" id="UP000095008">
    <property type="component" value="Unassembled WGS sequence"/>
</dbReference>
<evidence type="ECO:0000256" key="3">
    <source>
        <dbReference type="ARBA" id="ARBA00022763"/>
    </source>
</evidence>